<feature type="compositionally biased region" description="Acidic residues" evidence="1">
    <location>
        <begin position="328"/>
        <end position="339"/>
    </location>
</feature>
<reference evidence="2 3" key="1">
    <citation type="submission" date="2016-03" db="EMBL/GenBank/DDBJ databases">
        <title>Comparative genomics of the ectomycorrhizal sister species Rhizopogon vinicolor and Rhizopogon vesiculosus (Basidiomycota: Boletales) reveals a divergence of the mating type B locus.</title>
        <authorList>
            <person name="Mujic A.B."/>
            <person name="Kuo A."/>
            <person name="Tritt A."/>
            <person name="Lipzen A."/>
            <person name="Chen C."/>
            <person name="Johnson J."/>
            <person name="Sharma A."/>
            <person name="Barry K."/>
            <person name="Grigoriev I.V."/>
            <person name="Spatafora J.W."/>
        </authorList>
    </citation>
    <scope>NUCLEOTIDE SEQUENCE [LARGE SCALE GENOMIC DNA]</scope>
    <source>
        <strain evidence="2 3">AM-OR11-056</strain>
    </source>
</reference>
<feature type="region of interest" description="Disordered" evidence="1">
    <location>
        <begin position="301"/>
        <end position="357"/>
    </location>
</feature>
<feature type="region of interest" description="Disordered" evidence="1">
    <location>
        <begin position="277"/>
        <end position="296"/>
    </location>
</feature>
<evidence type="ECO:0000313" key="2">
    <source>
        <dbReference type="EMBL" id="OJA16731.1"/>
    </source>
</evidence>
<feature type="compositionally biased region" description="Polar residues" evidence="1">
    <location>
        <begin position="1"/>
        <end position="15"/>
    </location>
</feature>
<evidence type="ECO:0000313" key="3">
    <source>
        <dbReference type="Proteomes" id="UP000183567"/>
    </source>
</evidence>
<sequence>MPHSAVSHSPGSSDGSLEEPVSAGVHRQRTDSGAGLGDPTMLTPSRTKRLKMYARKVAEENDVPEQGLFDFVDTGGIYYMLIDLKVCMMKIDSTRKTTILADIKELLNSKDFKSGLQNRLTACLLSPNLTAYVTDTLPNISSFIKENNSIFKVPLSLFEDVQLSGIFVTVVSDLLCSIRSNMKSKLLASIRKRMSIMDTAKSLAHGCIEVDAAHWNRLAFLRRCLRIFMIGISDHKMLSLKALYSPSLISSLHSAVRARIGPKLGIDIDSIEREMYGDEVDHDGVPDGLPVTNEDREMHNTGAAGVADNGDSAETDGIDENSGGSGDVDQDYDPEDNEGVDTTALNGRPLHPDDSGFGDNGKPIIFSAGKFWNFVDISLENVRKIAKEEAATDQGGRTGYETAFRQIQVEYFQQDLAEFPGNMVIPKLLATNTPQWQTTIQNTLLWNED</sequence>
<evidence type="ECO:0000256" key="1">
    <source>
        <dbReference type="SAM" id="MobiDB-lite"/>
    </source>
</evidence>
<accession>A0A1J8Q9S3</accession>
<dbReference type="Proteomes" id="UP000183567">
    <property type="component" value="Unassembled WGS sequence"/>
</dbReference>
<proteinExistence type="predicted"/>
<comment type="caution">
    <text evidence="2">The sequence shown here is derived from an EMBL/GenBank/DDBJ whole genome shotgun (WGS) entry which is preliminary data.</text>
</comment>
<keyword evidence="3" id="KW-1185">Reference proteome</keyword>
<dbReference type="EMBL" id="LVVM01002400">
    <property type="protein sequence ID" value="OJA16731.1"/>
    <property type="molecule type" value="Genomic_DNA"/>
</dbReference>
<protein>
    <submittedName>
        <fullName evidence="2">Uncharacterized protein</fullName>
    </submittedName>
</protein>
<dbReference type="STRING" id="180088.A0A1J8Q9S3"/>
<dbReference type="AlphaFoldDB" id="A0A1J8Q9S3"/>
<organism evidence="2 3">
    <name type="scientific">Rhizopogon vesiculosus</name>
    <dbReference type="NCBI Taxonomy" id="180088"/>
    <lineage>
        <taxon>Eukaryota</taxon>
        <taxon>Fungi</taxon>
        <taxon>Dikarya</taxon>
        <taxon>Basidiomycota</taxon>
        <taxon>Agaricomycotina</taxon>
        <taxon>Agaricomycetes</taxon>
        <taxon>Agaricomycetidae</taxon>
        <taxon>Boletales</taxon>
        <taxon>Suillineae</taxon>
        <taxon>Rhizopogonaceae</taxon>
        <taxon>Rhizopogon</taxon>
    </lineage>
</organism>
<gene>
    <name evidence="2" type="ORF">AZE42_12852</name>
</gene>
<name>A0A1J8Q9S3_9AGAM</name>
<feature type="region of interest" description="Disordered" evidence="1">
    <location>
        <begin position="1"/>
        <end position="43"/>
    </location>
</feature>
<dbReference type="OrthoDB" id="2674779at2759"/>